<evidence type="ECO:0000313" key="2">
    <source>
        <dbReference type="Proteomes" id="UP000346198"/>
    </source>
</evidence>
<accession>A0A6C2UMK0</accession>
<dbReference type="Proteomes" id="UP000346198">
    <property type="component" value="Unassembled WGS sequence"/>
</dbReference>
<sequence>MKNSKLNQGEKDILDSFEQGEWLPVKNQKGEMARHKKYAQNTLRKDRRVNIRMTSKDLEEL</sequence>
<name>A0A6C2UMK0_9BACT</name>
<gene>
    <name evidence="1" type="ORF">SCARR_02564</name>
</gene>
<keyword evidence="2" id="KW-1185">Reference proteome</keyword>
<dbReference type="AlphaFoldDB" id="A0A6C2UMK0"/>
<dbReference type="RefSeq" id="WP_222846282.1">
    <property type="nucleotide sequence ID" value="NZ_CAAHFH010000001.1"/>
</dbReference>
<dbReference type="EMBL" id="CAAHFH010000001">
    <property type="protein sequence ID" value="VGO20501.1"/>
    <property type="molecule type" value="Genomic_DNA"/>
</dbReference>
<evidence type="ECO:0000313" key="1">
    <source>
        <dbReference type="EMBL" id="VGO20501.1"/>
    </source>
</evidence>
<protein>
    <submittedName>
        <fullName evidence="1">Uncharacterized protein</fullName>
    </submittedName>
</protein>
<proteinExistence type="predicted"/>
<reference evidence="1 2" key="1">
    <citation type="submission" date="2019-04" db="EMBL/GenBank/DDBJ databases">
        <authorList>
            <person name="Van Vliet M D."/>
        </authorList>
    </citation>
    <scope>NUCLEOTIDE SEQUENCE [LARGE SCALE GENOMIC DNA]</scope>
    <source>
        <strain evidence="1 2">F21</strain>
    </source>
</reference>
<organism evidence="1 2">
    <name type="scientific">Pontiella sulfatireligans</name>
    <dbReference type="NCBI Taxonomy" id="2750658"/>
    <lineage>
        <taxon>Bacteria</taxon>
        <taxon>Pseudomonadati</taxon>
        <taxon>Kiritimatiellota</taxon>
        <taxon>Kiritimatiellia</taxon>
        <taxon>Kiritimatiellales</taxon>
        <taxon>Pontiellaceae</taxon>
        <taxon>Pontiella</taxon>
    </lineage>
</organism>